<keyword evidence="5" id="KW-1185">Reference proteome</keyword>
<feature type="domain" description="RRM" evidence="3">
    <location>
        <begin position="208"/>
        <end position="294"/>
    </location>
</feature>
<dbReference type="InterPro" id="IPR000504">
    <property type="entry name" value="RRM_dom"/>
</dbReference>
<accession>A0AAD4XDJ5</accession>
<name>A0AAD4XDJ5_9MAGN</name>
<sequence length="371" mass="40914">MGKPSKRSEVVAAVSHAFVNSGEGNNKKDANKRDAEENEIMQKLNLKKNKKFYEPESRAYASAKPVKRTAASKTLIASNLPVSIDKSHVIHFFKQVGDDIVDVRFYFYEGKDGYLRISFALVEFATEEAANKAIKLQRLDFLGYTVKLSPHLEGATGAASKRQLLSGSGHIEFVTEEGAKKAVRLNGVELLGSPIDLWREAKGTGASRTLCLKNVPLSIEKSHVIDFFENDGDIADMRLLHLGLWIIYTYNDNCGTFGRIVHVEFATEEAAKQAVKSNGRDLKGCTVELGICVQGFDTSSGIDQILIFLKRHFRTCKSIIHMDIPEDHTAGVPLGTAVIEFSSLRAFHRALDLDGQEVDGISLTIKDSVPV</sequence>
<dbReference type="GO" id="GO:0005730">
    <property type="term" value="C:nucleolus"/>
    <property type="evidence" value="ECO:0007669"/>
    <property type="project" value="TreeGrafter"/>
</dbReference>
<evidence type="ECO:0000313" key="4">
    <source>
        <dbReference type="EMBL" id="KAI3903616.1"/>
    </source>
</evidence>
<dbReference type="SMART" id="SM00360">
    <property type="entry name" value="RRM"/>
    <property type="match status" value="3"/>
</dbReference>
<proteinExistence type="predicted"/>
<feature type="domain" description="RRM" evidence="3">
    <location>
        <begin position="73"/>
        <end position="153"/>
    </location>
</feature>
<evidence type="ECO:0000313" key="5">
    <source>
        <dbReference type="Proteomes" id="UP001202328"/>
    </source>
</evidence>
<evidence type="ECO:0000256" key="1">
    <source>
        <dbReference type="ARBA" id="ARBA00022884"/>
    </source>
</evidence>
<dbReference type="Proteomes" id="UP001202328">
    <property type="component" value="Unassembled WGS sequence"/>
</dbReference>
<dbReference type="InterPro" id="IPR035979">
    <property type="entry name" value="RBD_domain_sf"/>
</dbReference>
<dbReference type="AlphaFoldDB" id="A0AAD4XDJ5"/>
<dbReference type="InterPro" id="IPR012677">
    <property type="entry name" value="Nucleotide-bd_a/b_plait_sf"/>
</dbReference>
<protein>
    <recommendedName>
        <fullName evidence="3">RRM domain-containing protein</fullName>
    </recommendedName>
</protein>
<comment type="caution">
    <text evidence="4">The sequence shown here is derived from an EMBL/GenBank/DDBJ whole genome shotgun (WGS) entry which is preliminary data.</text>
</comment>
<dbReference type="Gene3D" id="3.30.70.330">
    <property type="match status" value="3"/>
</dbReference>
<gene>
    <name evidence="4" type="ORF">MKW98_032270</name>
</gene>
<evidence type="ECO:0000259" key="3">
    <source>
        <dbReference type="PROSITE" id="PS50102"/>
    </source>
</evidence>
<reference evidence="4" key="1">
    <citation type="submission" date="2022-04" db="EMBL/GenBank/DDBJ databases">
        <title>A functionally conserved STORR gene fusion in Papaver species that diverged 16.8 million years ago.</title>
        <authorList>
            <person name="Catania T."/>
        </authorList>
    </citation>
    <scope>NUCLEOTIDE SEQUENCE</scope>
    <source>
        <strain evidence="4">S-188037</strain>
    </source>
</reference>
<dbReference type="EMBL" id="JAJJMB010011222">
    <property type="protein sequence ID" value="KAI3903616.1"/>
    <property type="molecule type" value="Genomic_DNA"/>
</dbReference>
<dbReference type="SUPFAM" id="SSF54928">
    <property type="entry name" value="RNA-binding domain, RBD"/>
    <property type="match status" value="4"/>
</dbReference>
<organism evidence="4 5">
    <name type="scientific">Papaver atlanticum</name>
    <dbReference type="NCBI Taxonomy" id="357466"/>
    <lineage>
        <taxon>Eukaryota</taxon>
        <taxon>Viridiplantae</taxon>
        <taxon>Streptophyta</taxon>
        <taxon>Embryophyta</taxon>
        <taxon>Tracheophyta</taxon>
        <taxon>Spermatophyta</taxon>
        <taxon>Magnoliopsida</taxon>
        <taxon>Ranunculales</taxon>
        <taxon>Papaveraceae</taxon>
        <taxon>Papaveroideae</taxon>
        <taxon>Papaver</taxon>
    </lineage>
</organism>
<dbReference type="PROSITE" id="PS50102">
    <property type="entry name" value="RRM"/>
    <property type="match status" value="2"/>
</dbReference>
<dbReference type="PANTHER" id="PTHR23236">
    <property type="entry name" value="EUKARYOTIC TRANSLATION INITIATION FACTOR 4B/4H"/>
    <property type="match status" value="1"/>
</dbReference>
<keyword evidence="1 2" id="KW-0694">RNA-binding</keyword>
<dbReference type="PANTHER" id="PTHR23236:SF30">
    <property type="entry name" value="NUCLEOLIN 2"/>
    <property type="match status" value="1"/>
</dbReference>
<dbReference type="GO" id="GO:0003723">
    <property type="term" value="F:RNA binding"/>
    <property type="evidence" value="ECO:0007669"/>
    <property type="project" value="UniProtKB-UniRule"/>
</dbReference>
<dbReference type="Pfam" id="PF00076">
    <property type="entry name" value="RRM_1"/>
    <property type="match status" value="1"/>
</dbReference>
<evidence type="ECO:0000256" key="2">
    <source>
        <dbReference type="PROSITE-ProRule" id="PRU00176"/>
    </source>
</evidence>